<reference evidence="1 2" key="1">
    <citation type="journal article" date="2014" name="PLoS Genet.">
        <title>Analysis of the Phlebiopsis gigantea genome, transcriptome and secretome provides insight into its pioneer colonization strategies of wood.</title>
        <authorList>
            <person name="Hori C."/>
            <person name="Ishida T."/>
            <person name="Igarashi K."/>
            <person name="Samejima M."/>
            <person name="Suzuki H."/>
            <person name="Master E."/>
            <person name="Ferreira P."/>
            <person name="Ruiz-Duenas F.J."/>
            <person name="Held B."/>
            <person name="Canessa P."/>
            <person name="Larrondo L.F."/>
            <person name="Schmoll M."/>
            <person name="Druzhinina I.S."/>
            <person name="Kubicek C.P."/>
            <person name="Gaskell J.A."/>
            <person name="Kersten P."/>
            <person name="St John F."/>
            <person name="Glasner J."/>
            <person name="Sabat G."/>
            <person name="Splinter BonDurant S."/>
            <person name="Syed K."/>
            <person name="Yadav J."/>
            <person name="Mgbeahuruike A.C."/>
            <person name="Kovalchuk A."/>
            <person name="Asiegbu F.O."/>
            <person name="Lackner G."/>
            <person name="Hoffmeister D."/>
            <person name="Rencoret J."/>
            <person name="Gutierrez A."/>
            <person name="Sun H."/>
            <person name="Lindquist E."/>
            <person name="Barry K."/>
            <person name="Riley R."/>
            <person name="Grigoriev I.V."/>
            <person name="Henrissat B."/>
            <person name="Kues U."/>
            <person name="Berka R.M."/>
            <person name="Martinez A.T."/>
            <person name="Covert S.F."/>
            <person name="Blanchette R.A."/>
            <person name="Cullen D."/>
        </authorList>
    </citation>
    <scope>NUCLEOTIDE SEQUENCE [LARGE SCALE GENOMIC DNA]</scope>
    <source>
        <strain evidence="1 2">11061_1 CR5-6</strain>
    </source>
</reference>
<evidence type="ECO:0000313" key="1">
    <source>
        <dbReference type="EMBL" id="KIP02376.1"/>
    </source>
</evidence>
<gene>
    <name evidence="1" type="ORF">PHLGIDRAFT_297735</name>
</gene>
<dbReference type="InterPro" id="IPR032675">
    <property type="entry name" value="LRR_dom_sf"/>
</dbReference>
<proteinExistence type="predicted"/>
<dbReference type="HOGENOM" id="CLU_783271_0_0_1"/>
<sequence>MFSGIEVQVVESRAHAFVAYARSCRLGPQYIRRIALNGEPVQHGPKRVPVTQALLVDLLACLPRLESLHLSSVLLEDGEGAVSATPAHPTPTSRFELKKLHVSHCGDANSGLSGLAACLGVLAHIGELHLHWMDIHTDLEDQEFDDFAAELARALPPVDAVVVNDGPTLTDVYLQALAVAPTVQCLRSLVVRSRCSWSHDRLGVLLARIGGGLRVLGLDLSQVREPQDIAVFCTELNLAACTQIEEISVWLGLNPDLAEFGDLSYASFAHVVASVPPAALRRVTLCLTSLIVLANATREDNMVDAALARFPALRELVVRAMPSPWWHPSELDIVRTLWPLTEQHARVIVQELEE</sequence>
<dbReference type="SUPFAM" id="SSF52047">
    <property type="entry name" value="RNI-like"/>
    <property type="match status" value="1"/>
</dbReference>
<dbReference type="Proteomes" id="UP000053257">
    <property type="component" value="Unassembled WGS sequence"/>
</dbReference>
<evidence type="ECO:0008006" key="3">
    <source>
        <dbReference type="Google" id="ProtNLM"/>
    </source>
</evidence>
<accession>A0A0C3RR11</accession>
<protein>
    <recommendedName>
        <fullName evidence="3">F-box domain-containing protein</fullName>
    </recommendedName>
</protein>
<dbReference type="Gene3D" id="3.80.10.10">
    <property type="entry name" value="Ribonuclease Inhibitor"/>
    <property type="match status" value="1"/>
</dbReference>
<evidence type="ECO:0000313" key="2">
    <source>
        <dbReference type="Proteomes" id="UP000053257"/>
    </source>
</evidence>
<keyword evidence="2" id="KW-1185">Reference proteome</keyword>
<organism evidence="1 2">
    <name type="scientific">Phlebiopsis gigantea (strain 11061_1 CR5-6)</name>
    <name type="common">White-rot fungus</name>
    <name type="synonym">Peniophora gigantea</name>
    <dbReference type="NCBI Taxonomy" id="745531"/>
    <lineage>
        <taxon>Eukaryota</taxon>
        <taxon>Fungi</taxon>
        <taxon>Dikarya</taxon>
        <taxon>Basidiomycota</taxon>
        <taxon>Agaricomycotina</taxon>
        <taxon>Agaricomycetes</taxon>
        <taxon>Polyporales</taxon>
        <taxon>Phanerochaetaceae</taxon>
        <taxon>Phlebiopsis</taxon>
    </lineage>
</organism>
<dbReference type="AlphaFoldDB" id="A0A0C3RR11"/>
<dbReference type="EMBL" id="KN840679">
    <property type="protein sequence ID" value="KIP02376.1"/>
    <property type="molecule type" value="Genomic_DNA"/>
</dbReference>
<name>A0A0C3RR11_PHLG1</name>